<feature type="domain" description="DUF6817" evidence="1">
    <location>
        <begin position="25"/>
        <end position="110"/>
    </location>
</feature>
<gene>
    <name evidence="2" type="ORF">GCM10025770_31690</name>
</gene>
<organism evidence="2 3">
    <name type="scientific">Viridibacterium curvum</name>
    <dbReference type="NCBI Taxonomy" id="1101404"/>
    <lineage>
        <taxon>Bacteria</taxon>
        <taxon>Pseudomonadati</taxon>
        <taxon>Pseudomonadota</taxon>
        <taxon>Betaproteobacteria</taxon>
        <taxon>Rhodocyclales</taxon>
        <taxon>Rhodocyclaceae</taxon>
        <taxon>Viridibacterium</taxon>
    </lineage>
</organism>
<comment type="caution">
    <text evidence="2">The sequence shown here is derived from an EMBL/GenBank/DDBJ whole genome shotgun (WGS) entry which is preliminary data.</text>
</comment>
<dbReference type="Gene3D" id="1.10.3210.10">
    <property type="entry name" value="Hypothetical protein af1432"/>
    <property type="match status" value="1"/>
</dbReference>
<protein>
    <recommendedName>
        <fullName evidence="1">DUF6817 domain-containing protein</fullName>
    </recommendedName>
</protein>
<evidence type="ECO:0000313" key="3">
    <source>
        <dbReference type="Proteomes" id="UP001500547"/>
    </source>
</evidence>
<dbReference type="Pfam" id="PF20680">
    <property type="entry name" value="DUF6817"/>
    <property type="match status" value="1"/>
</dbReference>
<sequence length="191" mass="21686">MMHKRYGPPAQQMPRHPRLARAIALLQAVGADNHPHTHGRSLLGHLVGTAQLLIAWNAPIATVLAGLCHSIYGTNAFRPVSLPRHQRQRLRNAIGPRAEHIVWLFANLRRPATLERAMRSHRTLVRQRSGRTRHCRLDDLQQLFVLECANLADQAPRRQQLSELRALAKRAAPQLRNMHAGLDRFVRQAAR</sequence>
<evidence type="ECO:0000313" key="2">
    <source>
        <dbReference type="EMBL" id="GAA5169747.1"/>
    </source>
</evidence>
<evidence type="ECO:0000259" key="1">
    <source>
        <dbReference type="Pfam" id="PF20680"/>
    </source>
</evidence>
<dbReference type="RefSeq" id="WP_345534081.1">
    <property type="nucleotide sequence ID" value="NZ_BAABLD010000015.1"/>
</dbReference>
<dbReference type="EMBL" id="BAABLD010000015">
    <property type="protein sequence ID" value="GAA5169747.1"/>
    <property type="molecule type" value="Genomic_DNA"/>
</dbReference>
<name>A0ABP9QZX7_9RHOO</name>
<keyword evidence="3" id="KW-1185">Reference proteome</keyword>
<reference evidence="3" key="1">
    <citation type="journal article" date="2019" name="Int. J. Syst. Evol. Microbiol.">
        <title>The Global Catalogue of Microorganisms (GCM) 10K type strain sequencing project: providing services to taxonomists for standard genome sequencing and annotation.</title>
        <authorList>
            <consortium name="The Broad Institute Genomics Platform"/>
            <consortium name="The Broad Institute Genome Sequencing Center for Infectious Disease"/>
            <person name="Wu L."/>
            <person name="Ma J."/>
        </authorList>
    </citation>
    <scope>NUCLEOTIDE SEQUENCE [LARGE SCALE GENOMIC DNA]</scope>
    <source>
        <strain evidence="3">JCM 18715</strain>
    </source>
</reference>
<proteinExistence type="predicted"/>
<dbReference type="InterPro" id="IPR049202">
    <property type="entry name" value="DUF6817"/>
</dbReference>
<dbReference type="Proteomes" id="UP001500547">
    <property type="component" value="Unassembled WGS sequence"/>
</dbReference>
<accession>A0ABP9QZX7</accession>